<dbReference type="InterPro" id="IPR050777">
    <property type="entry name" value="SET2_Histone-Lys_MeTrsfase"/>
</dbReference>
<dbReference type="Pfam" id="PF00856">
    <property type="entry name" value="SET"/>
    <property type="match status" value="1"/>
</dbReference>
<dbReference type="InterPro" id="IPR046341">
    <property type="entry name" value="SET_dom_sf"/>
</dbReference>
<dbReference type="GO" id="GO:0008168">
    <property type="term" value="F:methyltransferase activity"/>
    <property type="evidence" value="ECO:0007669"/>
    <property type="project" value="UniProtKB-KW"/>
</dbReference>
<gene>
    <name evidence="9" type="ORF">K505DRAFT_312852</name>
</gene>
<evidence type="ECO:0000256" key="1">
    <source>
        <dbReference type="ARBA" id="ARBA00004123"/>
    </source>
</evidence>
<keyword evidence="4" id="KW-0489">Methyltransferase</keyword>
<dbReference type="InterPro" id="IPR001214">
    <property type="entry name" value="SET_dom"/>
</dbReference>
<dbReference type="EMBL" id="MU002125">
    <property type="protein sequence ID" value="KAF2789609.1"/>
    <property type="molecule type" value="Genomic_DNA"/>
</dbReference>
<keyword evidence="6" id="KW-0949">S-adenosyl-L-methionine</keyword>
<dbReference type="PROSITE" id="PS50280">
    <property type="entry name" value="SET"/>
    <property type="match status" value="1"/>
</dbReference>
<reference evidence="9" key="1">
    <citation type="journal article" date="2020" name="Stud. Mycol.">
        <title>101 Dothideomycetes genomes: a test case for predicting lifestyles and emergence of pathogens.</title>
        <authorList>
            <person name="Haridas S."/>
            <person name="Albert R."/>
            <person name="Binder M."/>
            <person name="Bloem J."/>
            <person name="Labutti K."/>
            <person name="Salamov A."/>
            <person name="Andreopoulos B."/>
            <person name="Baker S."/>
            <person name="Barry K."/>
            <person name="Bills G."/>
            <person name="Bluhm B."/>
            <person name="Cannon C."/>
            <person name="Castanera R."/>
            <person name="Culley D."/>
            <person name="Daum C."/>
            <person name="Ezra D."/>
            <person name="Gonzalez J."/>
            <person name="Henrissat B."/>
            <person name="Kuo A."/>
            <person name="Liang C."/>
            <person name="Lipzen A."/>
            <person name="Lutzoni F."/>
            <person name="Magnuson J."/>
            <person name="Mondo S."/>
            <person name="Nolan M."/>
            <person name="Ohm R."/>
            <person name="Pangilinan J."/>
            <person name="Park H.-J."/>
            <person name="Ramirez L."/>
            <person name="Alfaro M."/>
            <person name="Sun H."/>
            <person name="Tritt A."/>
            <person name="Yoshinaga Y."/>
            <person name="Zwiers L.-H."/>
            <person name="Turgeon B."/>
            <person name="Goodwin S."/>
            <person name="Spatafora J."/>
            <person name="Crous P."/>
            <person name="Grigoriev I."/>
        </authorList>
    </citation>
    <scope>NUCLEOTIDE SEQUENCE</scope>
    <source>
        <strain evidence="9">CBS 109.77</strain>
    </source>
</reference>
<evidence type="ECO:0000313" key="10">
    <source>
        <dbReference type="Proteomes" id="UP000799757"/>
    </source>
</evidence>
<dbReference type="Gene3D" id="2.170.270.10">
    <property type="entry name" value="SET domain"/>
    <property type="match status" value="1"/>
</dbReference>
<accession>A0A6A6WZT8</accession>
<keyword evidence="7" id="KW-0539">Nucleus</keyword>
<dbReference type="AlphaFoldDB" id="A0A6A6WZT8"/>
<evidence type="ECO:0000256" key="4">
    <source>
        <dbReference type="ARBA" id="ARBA00022603"/>
    </source>
</evidence>
<protein>
    <submittedName>
        <fullName evidence="9">SET domain-containing protein</fullName>
    </submittedName>
</protein>
<evidence type="ECO:0000259" key="8">
    <source>
        <dbReference type="PROSITE" id="PS50280"/>
    </source>
</evidence>
<name>A0A6A6WZT8_9PLEO</name>
<evidence type="ECO:0000256" key="3">
    <source>
        <dbReference type="ARBA" id="ARBA00022454"/>
    </source>
</evidence>
<keyword evidence="5" id="KW-0808">Transferase</keyword>
<sequence>MAHRQTNRHNLEYYFWYTSSDGVKHLATSTDTPGAVPTQFNDYAFTPSRFAQEPYPATFPPGGIWPPKTVTDLLVPLGPECTECVGDICYTDTVCEDPICDHTFENWKAATQEWQEYFELRMTEGRGVGVYTKRAFDVGDVLGWYAGELKTTEECKDGDYFMEMEIGPMPWASQTAEETVFIDASIKGNWTRFINHSCEAYATFCVRRVGNVRIMVVEAVKDIPANTELTIDYGPEYYGMSTSRICQCGAQSCVGVKKLKLQEERRAKMRMKTCRKDCPPQE</sequence>
<dbReference type="Proteomes" id="UP000799757">
    <property type="component" value="Unassembled WGS sequence"/>
</dbReference>
<feature type="domain" description="SET" evidence="8">
    <location>
        <begin position="116"/>
        <end position="234"/>
    </location>
</feature>
<dbReference type="GO" id="GO:0005634">
    <property type="term" value="C:nucleus"/>
    <property type="evidence" value="ECO:0007669"/>
    <property type="project" value="UniProtKB-SubCell"/>
</dbReference>
<keyword evidence="10" id="KW-1185">Reference proteome</keyword>
<evidence type="ECO:0000313" key="9">
    <source>
        <dbReference type="EMBL" id="KAF2789609.1"/>
    </source>
</evidence>
<evidence type="ECO:0000256" key="7">
    <source>
        <dbReference type="ARBA" id="ARBA00023242"/>
    </source>
</evidence>
<organism evidence="9 10">
    <name type="scientific">Melanomma pulvis-pyrius CBS 109.77</name>
    <dbReference type="NCBI Taxonomy" id="1314802"/>
    <lineage>
        <taxon>Eukaryota</taxon>
        <taxon>Fungi</taxon>
        <taxon>Dikarya</taxon>
        <taxon>Ascomycota</taxon>
        <taxon>Pezizomycotina</taxon>
        <taxon>Dothideomycetes</taxon>
        <taxon>Pleosporomycetidae</taxon>
        <taxon>Pleosporales</taxon>
        <taxon>Melanommataceae</taxon>
        <taxon>Melanomma</taxon>
    </lineage>
</organism>
<evidence type="ECO:0000256" key="5">
    <source>
        <dbReference type="ARBA" id="ARBA00022679"/>
    </source>
</evidence>
<dbReference type="GO" id="GO:0005694">
    <property type="term" value="C:chromosome"/>
    <property type="evidence" value="ECO:0007669"/>
    <property type="project" value="UniProtKB-SubCell"/>
</dbReference>
<dbReference type="GO" id="GO:0032259">
    <property type="term" value="P:methylation"/>
    <property type="evidence" value="ECO:0007669"/>
    <property type="project" value="UniProtKB-KW"/>
</dbReference>
<evidence type="ECO:0000256" key="2">
    <source>
        <dbReference type="ARBA" id="ARBA00004286"/>
    </source>
</evidence>
<proteinExistence type="predicted"/>
<comment type="subcellular location">
    <subcellularLocation>
        <location evidence="2">Chromosome</location>
    </subcellularLocation>
    <subcellularLocation>
        <location evidence="1">Nucleus</location>
    </subcellularLocation>
</comment>
<dbReference type="SUPFAM" id="SSF82199">
    <property type="entry name" value="SET domain"/>
    <property type="match status" value="1"/>
</dbReference>
<keyword evidence="3" id="KW-0158">Chromosome</keyword>
<dbReference type="SMART" id="SM00317">
    <property type="entry name" value="SET"/>
    <property type="match status" value="1"/>
</dbReference>
<evidence type="ECO:0000256" key="6">
    <source>
        <dbReference type="ARBA" id="ARBA00022691"/>
    </source>
</evidence>
<dbReference type="OrthoDB" id="308383at2759"/>
<dbReference type="PANTHER" id="PTHR22884">
    <property type="entry name" value="SET DOMAIN PROTEINS"/>
    <property type="match status" value="1"/>
</dbReference>